<protein>
    <submittedName>
        <fullName evidence="1">Uncharacterized protein</fullName>
    </submittedName>
</protein>
<evidence type="ECO:0000313" key="2">
    <source>
        <dbReference type="Proteomes" id="UP000622638"/>
    </source>
</evidence>
<organism evidence="1 2">
    <name type="scientific">Pseudoduganella buxea</name>
    <dbReference type="NCBI Taxonomy" id="1949069"/>
    <lineage>
        <taxon>Bacteria</taxon>
        <taxon>Pseudomonadati</taxon>
        <taxon>Pseudomonadota</taxon>
        <taxon>Betaproteobacteria</taxon>
        <taxon>Burkholderiales</taxon>
        <taxon>Oxalobacteraceae</taxon>
        <taxon>Telluria group</taxon>
        <taxon>Pseudoduganella</taxon>
    </lineage>
</organism>
<keyword evidence="2" id="KW-1185">Reference proteome</keyword>
<proteinExistence type="predicted"/>
<reference evidence="2" key="1">
    <citation type="journal article" date="2019" name="Int. J. Syst. Evol. Microbiol.">
        <title>The Global Catalogue of Microorganisms (GCM) 10K type strain sequencing project: providing services to taxonomists for standard genome sequencing and annotation.</title>
        <authorList>
            <consortium name="The Broad Institute Genomics Platform"/>
            <consortium name="The Broad Institute Genome Sequencing Center for Infectious Disease"/>
            <person name="Wu L."/>
            <person name="Ma J."/>
        </authorList>
    </citation>
    <scope>NUCLEOTIDE SEQUENCE [LARGE SCALE GENOMIC DNA]</scope>
    <source>
        <strain evidence="2">CGMCC 1.15931</strain>
    </source>
</reference>
<sequence length="348" mass="36414">MFGKRPDPAVAARLALLGGELLAARCDGVAPPAGMAVLIVGADGRTRRATGATVMPGKGEAAWCWHPGPYAIEVAPFAAAPEAGLRIECVIVADDASREQHRFELFLSSEVTAGTHAVPLPAFAALLQGALRGALEGGTLELPPCTAVDEWHAFRAGVNELLYTRFGLIVTDCLPVDLGETVDFAALLRARALSQVALVVAEPEVVSPAAPAPVAQPDDAAALRRLFLELPALAARLRGLPLPDGAFAAHRDLLQRLALVSVQVDTMPSLALAAPGQALHAAGQHLRTSSSIAAVAALDEGWRVLAAMRGSGFAALGDELDRIVANLECHVAARRADPRDRPERREPT</sequence>
<gene>
    <name evidence="1" type="ORF">GCM10011572_50820</name>
</gene>
<evidence type="ECO:0000313" key="1">
    <source>
        <dbReference type="EMBL" id="GGC23151.1"/>
    </source>
</evidence>
<dbReference type="Proteomes" id="UP000622638">
    <property type="component" value="Unassembled WGS sequence"/>
</dbReference>
<name>A0ABQ1LFV2_9BURK</name>
<accession>A0ABQ1LFV2</accession>
<comment type="caution">
    <text evidence="1">The sequence shown here is derived from an EMBL/GenBank/DDBJ whole genome shotgun (WGS) entry which is preliminary data.</text>
</comment>
<dbReference type="EMBL" id="BMKG01000036">
    <property type="protein sequence ID" value="GGC23151.1"/>
    <property type="molecule type" value="Genomic_DNA"/>
</dbReference>